<feature type="region of interest" description="Disordered" evidence="1">
    <location>
        <begin position="52"/>
        <end position="80"/>
    </location>
</feature>
<evidence type="ECO:0000313" key="3">
    <source>
        <dbReference type="EMBL" id="KAK9150512.1"/>
    </source>
</evidence>
<evidence type="ECO:0000313" key="4">
    <source>
        <dbReference type="Proteomes" id="UP001420932"/>
    </source>
</evidence>
<feature type="chain" id="PRO_5042925996" evidence="2">
    <location>
        <begin position="19"/>
        <end position="156"/>
    </location>
</feature>
<gene>
    <name evidence="3" type="ORF">Syun_008821</name>
</gene>
<sequence length="156" mass="17920">MGTMLFAMLFLHFLSIISYMIHELELYTSPGISASPSEDNMRYFNVMILGPTQSPYEGPQKERGKEEDMGDPHPQKASPFQRLFRSQGEVLVKANGRWYDCNGRRKEVGMRVHNEEEGSGTKNSTVLKSEASKWKWRKQRSKSLMQSIMARGKARD</sequence>
<evidence type="ECO:0000256" key="2">
    <source>
        <dbReference type="SAM" id="SignalP"/>
    </source>
</evidence>
<feature type="compositionally biased region" description="Basic and acidic residues" evidence="1">
    <location>
        <begin position="59"/>
        <end position="74"/>
    </location>
</feature>
<dbReference type="EMBL" id="JBBNAF010000004">
    <property type="protein sequence ID" value="KAK9150512.1"/>
    <property type="molecule type" value="Genomic_DNA"/>
</dbReference>
<feature type="region of interest" description="Disordered" evidence="1">
    <location>
        <begin position="113"/>
        <end position="133"/>
    </location>
</feature>
<accession>A0AAP0KFV8</accession>
<reference evidence="3 4" key="1">
    <citation type="submission" date="2024-01" db="EMBL/GenBank/DDBJ databases">
        <title>Genome assemblies of Stephania.</title>
        <authorList>
            <person name="Yang L."/>
        </authorList>
    </citation>
    <scope>NUCLEOTIDE SEQUENCE [LARGE SCALE GENOMIC DNA]</scope>
    <source>
        <strain evidence="3">YNDBR</strain>
        <tissue evidence="3">Leaf</tissue>
    </source>
</reference>
<dbReference type="Proteomes" id="UP001420932">
    <property type="component" value="Unassembled WGS sequence"/>
</dbReference>
<dbReference type="Gene3D" id="3.10.110.10">
    <property type="entry name" value="Ubiquitin Conjugating Enzyme"/>
    <property type="match status" value="1"/>
</dbReference>
<proteinExistence type="predicted"/>
<dbReference type="AlphaFoldDB" id="A0AAP0KFV8"/>
<feature type="signal peptide" evidence="2">
    <location>
        <begin position="1"/>
        <end position="18"/>
    </location>
</feature>
<keyword evidence="4" id="KW-1185">Reference proteome</keyword>
<evidence type="ECO:0000256" key="1">
    <source>
        <dbReference type="SAM" id="MobiDB-lite"/>
    </source>
</evidence>
<comment type="caution">
    <text evidence="3">The sequence shown here is derived from an EMBL/GenBank/DDBJ whole genome shotgun (WGS) entry which is preliminary data.</text>
</comment>
<name>A0AAP0KFV8_9MAGN</name>
<dbReference type="SUPFAM" id="SSF54495">
    <property type="entry name" value="UBC-like"/>
    <property type="match status" value="1"/>
</dbReference>
<dbReference type="InterPro" id="IPR016135">
    <property type="entry name" value="UBQ-conjugating_enzyme/RWD"/>
</dbReference>
<organism evidence="3 4">
    <name type="scientific">Stephania yunnanensis</name>
    <dbReference type="NCBI Taxonomy" id="152371"/>
    <lineage>
        <taxon>Eukaryota</taxon>
        <taxon>Viridiplantae</taxon>
        <taxon>Streptophyta</taxon>
        <taxon>Embryophyta</taxon>
        <taxon>Tracheophyta</taxon>
        <taxon>Spermatophyta</taxon>
        <taxon>Magnoliopsida</taxon>
        <taxon>Ranunculales</taxon>
        <taxon>Menispermaceae</taxon>
        <taxon>Menispermoideae</taxon>
        <taxon>Cissampelideae</taxon>
        <taxon>Stephania</taxon>
    </lineage>
</organism>
<keyword evidence="2" id="KW-0732">Signal</keyword>
<protein>
    <submittedName>
        <fullName evidence="3">Uncharacterized protein</fullName>
    </submittedName>
</protein>